<organism evidence="1 2">
    <name type="scientific">Zootermopsis nevadensis</name>
    <name type="common">Dampwood termite</name>
    <dbReference type="NCBI Taxonomy" id="136037"/>
    <lineage>
        <taxon>Eukaryota</taxon>
        <taxon>Metazoa</taxon>
        <taxon>Ecdysozoa</taxon>
        <taxon>Arthropoda</taxon>
        <taxon>Hexapoda</taxon>
        <taxon>Insecta</taxon>
        <taxon>Pterygota</taxon>
        <taxon>Neoptera</taxon>
        <taxon>Polyneoptera</taxon>
        <taxon>Dictyoptera</taxon>
        <taxon>Blattodea</taxon>
        <taxon>Blattoidea</taxon>
        <taxon>Termitoidae</taxon>
        <taxon>Termopsidae</taxon>
        <taxon>Zootermopsis</taxon>
    </lineage>
</organism>
<dbReference type="EMBL" id="KK852936">
    <property type="protein sequence ID" value="KDR13583.1"/>
    <property type="molecule type" value="Genomic_DNA"/>
</dbReference>
<accession>A0A067QWH7</accession>
<evidence type="ECO:0000313" key="1">
    <source>
        <dbReference type="EMBL" id="KDR13583.1"/>
    </source>
</evidence>
<dbReference type="InParanoid" id="A0A067QWH7"/>
<gene>
    <name evidence="1" type="ORF">L798_12272</name>
</gene>
<dbReference type="Proteomes" id="UP000027135">
    <property type="component" value="Unassembled WGS sequence"/>
</dbReference>
<evidence type="ECO:0000313" key="2">
    <source>
        <dbReference type="Proteomes" id="UP000027135"/>
    </source>
</evidence>
<sequence>MKTAGKGASATKGVTTTSLLSALTLIHPSLIQRSGHVLTWFSLLLFQQSVSHAQHYTLLNQSTPVRLHSVISQKATIFIPTSDRERLFFQTFVVQCRLSTNNYGLWCEISSGESKLNNYN</sequence>
<dbReference type="AlphaFoldDB" id="A0A067QWH7"/>
<name>A0A067QWH7_ZOONE</name>
<protein>
    <submittedName>
        <fullName evidence="1">Uncharacterized protein</fullName>
    </submittedName>
</protein>
<reference evidence="1 2" key="1">
    <citation type="journal article" date="2014" name="Nat. Commun.">
        <title>Molecular traces of alternative social organization in a termite genome.</title>
        <authorList>
            <person name="Terrapon N."/>
            <person name="Li C."/>
            <person name="Robertson H.M."/>
            <person name="Ji L."/>
            <person name="Meng X."/>
            <person name="Booth W."/>
            <person name="Chen Z."/>
            <person name="Childers C.P."/>
            <person name="Glastad K.M."/>
            <person name="Gokhale K."/>
            <person name="Gowin J."/>
            <person name="Gronenberg W."/>
            <person name="Hermansen R.A."/>
            <person name="Hu H."/>
            <person name="Hunt B.G."/>
            <person name="Huylmans A.K."/>
            <person name="Khalil S.M."/>
            <person name="Mitchell R.D."/>
            <person name="Munoz-Torres M.C."/>
            <person name="Mustard J.A."/>
            <person name="Pan H."/>
            <person name="Reese J.T."/>
            <person name="Scharf M.E."/>
            <person name="Sun F."/>
            <person name="Vogel H."/>
            <person name="Xiao J."/>
            <person name="Yang W."/>
            <person name="Yang Z."/>
            <person name="Yang Z."/>
            <person name="Zhou J."/>
            <person name="Zhu J."/>
            <person name="Brent C.S."/>
            <person name="Elsik C.G."/>
            <person name="Goodisman M.A."/>
            <person name="Liberles D.A."/>
            <person name="Roe R.M."/>
            <person name="Vargo E.L."/>
            <person name="Vilcinskas A."/>
            <person name="Wang J."/>
            <person name="Bornberg-Bauer E."/>
            <person name="Korb J."/>
            <person name="Zhang G."/>
            <person name="Liebig J."/>
        </authorList>
    </citation>
    <scope>NUCLEOTIDE SEQUENCE [LARGE SCALE GENOMIC DNA]</scope>
    <source>
        <tissue evidence="1">Whole organism</tissue>
    </source>
</reference>
<proteinExistence type="predicted"/>
<keyword evidence="2" id="KW-1185">Reference proteome</keyword>